<organism evidence="3 4">
    <name type="scientific">Cryobacterium cryoconiti</name>
    <dbReference type="NCBI Taxonomy" id="1259239"/>
    <lineage>
        <taxon>Bacteria</taxon>
        <taxon>Bacillati</taxon>
        <taxon>Actinomycetota</taxon>
        <taxon>Actinomycetes</taxon>
        <taxon>Micrococcales</taxon>
        <taxon>Microbacteriaceae</taxon>
        <taxon>Cryobacterium</taxon>
    </lineage>
</organism>
<gene>
    <name evidence="3" type="ORF">E3T49_12040</name>
</gene>
<dbReference type="Proteomes" id="UP000297472">
    <property type="component" value="Unassembled WGS sequence"/>
</dbReference>
<evidence type="ECO:0000313" key="3">
    <source>
        <dbReference type="EMBL" id="TFD28238.1"/>
    </source>
</evidence>
<dbReference type="PANTHER" id="PTHR43102:SF2">
    <property type="entry name" value="GAF DOMAIN-CONTAINING PROTEIN"/>
    <property type="match status" value="1"/>
</dbReference>
<dbReference type="SMART" id="SM00065">
    <property type="entry name" value="GAF"/>
    <property type="match status" value="1"/>
</dbReference>
<dbReference type="RefSeq" id="WP_134425153.1">
    <property type="nucleotide sequence ID" value="NZ_SOHA01000036.1"/>
</dbReference>
<dbReference type="AlphaFoldDB" id="A0A4Y8JUN9"/>
<feature type="region of interest" description="Disordered" evidence="1">
    <location>
        <begin position="24"/>
        <end position="44"/>
    </location>
</feature>
<evidence type="ECO:0000313" key="4">
    <source>
        <dbReference type="Proteomes" id="UP000297472"/>
    </source>
</evidence>
<comment type="caution">
    <text evidence="3">The sequence shown here is derived from an EMBL/GenBank/DDBJ whole genome shotgun (WGS) entry which is preliminary data.</text>
</comment>
<dbReference type="EMBL" id="SOHA01000036">
    <property type="protein sequence ID" value="TFD28238.1"/>
    <property type="molecule type" value="Genomic_DNA"/>
</dbReference>
<dbReference type="Pfam" id="PF01590">
    <property type="entry name" value="GAF"/>
    <property type="match status" value="1"/>
</dbReference>
<accession>A0A4Y8JUN9</accession>
<name>A0A4Y8JUN9_9MICO</name>
<dbReference type="Gene3D" id="3.30.450.40">
    <property type="match status" value="1"/>
</dbReference>
<proteinExistence type="predicted"/>
<keyword evidence="4" id="KW-1185">Reference proteome</keyword>
<dbReference type="OrthoDB" id="9151676at2"/>
<protein>
    <submittedName>
        <fullName evidence="3">GAF domain-containing protein</fullName>
    </submittedName>
</protein>
<dbReference type="InterPro" id="IPR029016">
    <property type="entry name" value="GAF-like_dom_sf"/>
</dbReference>
<feature type="domain" description="GAF" evidence="2">
    <location>
        <begin position="272"/>
        <end position="409"/>
    </location>
</feature>
<dbReference type="SUPFAM" id="SSF52266">
    <property type="entry name" value="SGNH hydrolase"/>
    <property type="match status" value="1"/>
</dbReference>
<dbReference type="InterPro" id="IPR036514">
    <property type="entry name" value="SGNH_hydro_sf"/>
</dbReference>
<reference evidence="3 4" key="1">
    <citation type="submission" date="2019-03" db="EMBL/GenBank/DDBJ databases">
        <title>Genomics of glacier-inhabiting Cryobacterium strains.</title>
        <authorList>
            <person name="Liu Q."/>
            <person name="Xin Y.-H."/>
        </authorList>
    </citation>
    <scope>NUCLEOTIDE SEQUENCE [LARGE SCALE GENOMIC DNA]</scope>
    <source>
        <strain evidence="3 4">TMT1-51</strain>
    </source>
</reference>
<dbReference type="SUPFAM" id="SSF55781">
    <property type="entry name" value="GAF domain-like"/>
    <property type="match status" value="1"/>
</dbReference>
<dbReference type="PANTHER" id="PTHR43102">
    <property type="entry name" value="SLR1143 PROTEIN"/>
    <property type="match status" value="1"/>
</dbReference>
<sequence length="409" mass="43729">MPEFLRWALVPLMRALSAAVSRDYGDVPRPRDSPQAHSPGNDSDRILIFGNGPAAGWGVLSHDVALPGSLARALSVRTGRGTDVDVIPNPQVTIRTAQAELDGVGLWRYDAVVVSVGTSDAITLLSARVWRRELSALLDRIERESSLNTRIFVLGVQPIRSIAAFDSALGAVAGKHARRLNAASAALCGERAQSHFIPMGANLSPTPGRVRTSAHYTRWAEALADRMAPALDADHLDSGRAAAEVRAVERGAEQLSPGPRRAVDRLTGIGTAAEVACDRLVALARSTYGTSSAALTFVDGDRLWDMVHLGFTPRVYPLAGSITARAVSGAGAFVVSDALLDDRFAARPPEAGQAVTRFYAGFPIEADSGERIGVLCVFDTKPRRRNEVDTVLLRELALSIQAELSERSE</sequence>
<evidence type="ECO:0000256" key="1">
    <source>
        <dbReference type="SAM" id="MobiDB-lite"/>
    </source>
</evidence>
<feature type="compositionally biased region" description="Basic and acidic residues" evidence="1">
    <location>
        <begin position="24"/>
        <end position="34"/>
    </location>
</feature>
<dbReference type="Gene3D" id="3.40.50.1110">
    <property type="entry name" value="SGNH hydrolase"/>
    <property type="match status" value="1"/>
</dbReference>
<dbReference type="CDD" id="cd01836">
    <property type="entry name" value="FeeA_FeeB_like"/>
    <property type="match status" value="1"/>
</dbReference>
<evidence type="ECO:0000259" key="2">
    <source>
        <dbReference type="SMART" id="SM00065"/>
    </source>
</evidence>
<dbReference type="InterPro" id="IPR003018">
    <property type="entry name" value="GAF"/>
</dbReference>